<sequence>EIRRRVPFRRGGQARRRADRRAGRTRPQLQVHGGLRRPHAHDLQARRGGPPAAGDRTGARTGMPGVRHPDGPPGRRHRHRQAPGSHLHDLRRHDARAREPGVAARRQGQRSGRADGLLAARRAAHRAREPGPRGRLLRHRLRDDDPVDGRDPAARSGGGDHQLLALRQPRDDHPGDPLDPGLPRPAPQRLHRARPRLDGDRDASLRVHQPGLRPADRGLRIRAARHPAGRLHAHAPARRGALRGGEPVLARGSRGGQSPGAEGDRRDDGAANDVRVAGAGLHLPERAEASRRARGLGRGSALRHSRRARRRPQGLPVRRGPKGRHQALAVQGLRDLVHAGSAHRDVHGLQRGRLRGLLQLRASRRTAHARAGFRRV</sequence>
<gene>
    <name evidence="2" type="ORF">AVDCRST_MAG53-3553</name>
</gene>
<proteinExistence type="predicted"/>
<reference evidence="2" key="1">
    <citation type="submission" date="2020-02" db="EMBL/GenBank/DDBJ databases">
        <authorList>
            <person name="Meier V. D."/>
        </authorList>
    </citation>
    <scope>NUCLEOTIDE SEQUENCE</scope>
    <source>
        <strain evidence="2">AVDCRST_MAG53</strain>
    </source>
</reference>
<dbReference type="EMBL" id="CADCVR010000102">
    <property type="protein sequence ID" value="CAA9521076.1"/>
    <property type="molecule type" value="Genomic_DNA"/>
</dbReference>
<organism evidence="2">
    <name type="scientific">uncultured Solirubrobacteraceae bacterium</name>
    <dbReference type="NCBI Taxonomy" id="1162706"/>
    <lineage>
        <taxon>Bacteria</taxon>
        <taxon>Bacillati</taxon>
        <taxon>Actinomycetota</taxon>
        <taxon>Thermoleophilia</taxon>
        <taxon>Solirubrobacterales</taxon>
        <taxon>Solirubrobacteraceae</taxon>
        <taxon>environmental samples</taxon>
    </lineage>
</organism>
<feature type="compositionally biased region" description="Basic residues" evidence="1">
    <location>
        <begin position="220"/>
        <end position="241"/>
    </location>
</feature>
<evidence type="ECO:0000256" key="1">
    <source>
        <dbReference type="SAM" id="MobiDB-lite"/>
    </source>
</evidence>
<feature type="non-terminal residue" evidence="2">
    <location>
        <position position="1"/>
    </location>
</feature>
<name>A0A6J4TF91_9ACTN</name>
<feature type="compositionally biased region" description="Basic and acidic residues" evidence="1">
    <location>
        <begin position="195"/>
        <end position="205"/>
    </location>
</feature>
<accession>A0A6J4TF91</accession>
<feature type="compositionally biased region" description="Basic residues" evidence="1">
    <location>
        <begin position="1"/>
        <end position="19"/>
    </location>
</feature>
<evidence type="ECO:0000313" key="2">
    <source>
        <dbReference type="EMBL" id="CAA9521076.1"/>
    </source>
</evidence>
<dbReference type="AlphaFoldDB" id="A0A6J4TF91"/>
<feature type="compositionally biased region" description="Basic and acidic residues" evidence="1">
    <location>
        <begin position="86"/>
        <end position="99"/>
    </location>
</feature>
<feature type="compositionally biased region" description="Basic and acidic residues" evidence="1">
    <location>
        <begin position="141"/>
        <end position="153"/>
    </location>
</feature>
<feature type="compositionally biased region" description="Basic residues" evidence="1">
    <location>
        <begin position="301"/>
        <end position="312"/>
    </location>
</feature>
<feature type="compositionally biased region" description="Low complexity" evidence="1">
    <location>
        <begin position="101"/>
        <end position="121"/>
    </location>
</feature>
<feature type="region of interest" description="Disordered" evidence="1">
    <location>
        <begin position="1"/>
        <end position="324"/>
    </location>
</feature>
<feature type="non-terminal residue" evidence="2">
    <location>
        <position position="376"/>
    </location>
</feature>
<protein>
    <submittedName>
        <fullName evidence="2">[NiFe] hydrogenase metallocenter assembly protein HypD</fullName>
    </submittedName>
</protein>